<evidence type="ECO:0000313" key="3">
    <source>
        <dbReference type="Proteomes" id="UP001165122"/>
    </source>
</evidence>
<comment type="caution">
    <text evidence="2">The sequence shown here is derived from an EMBL/GenBank/DDBJ whole genome shotgun (WGS) entry which is preliminary data.</text>
</comment>
<gene>
    <name evidence="2" type="ORF">TrLO_g11742</name>
</gene>
<keyword evidence="3" id="KW-1185">Reference proteome</keyword>
<protein>
    <submittedName>
        <fullName evidence="2">Uncharacterized protein</fullName>
    </submittedName>
</protein>
<evidence type="ECO:0000313" key="2">
    <source>
        <dbReference type="EMBL" id="GMI00020.1"/>
    </source>
</evidence>
<name>A0A9W7BZW9_9STRA</name>
<reference evidence="3" key="1">
    <citation type="journal article" date="2023" name="Commun. Biol.">
        <title>Genome analysis of Parmales, the sister group of diatoms, reveals the evolutionary specialization of diatoms from phago-mixotrophs to photoautotrophs.</title>
        <authorList>
            <person name="Ban H."/>
            <person name="Sato S."/>
            <person name="Yoshikawa S."/>
            <person name="Yamada K."/>
            <person name="Nakamura Y."/>
            <person name="Ichinomiya M."/>
            <person name="Sato N."/>
            <person name="Blanc-Mathieu R."/>
            <person name="Endo H."/>
            <person name="Kuwata A."/>
            <person name="Ogata H."/>
        </authorList>
    </citation>
    <scope>NUCLEOTIDE SEQUENCE [LARGE SCALE GENOMIC DNA]</scope>
    <source>
        <strain evidence="3">NIES 3700</strain>
    </source>
</reference>
<sequence>MRSRNLRPQTPYRPPKKRPEVPRTSLTKRFHIIATGFWTAAESGVIFCAEISLPDFFNVLAMIQKLKAFPATTEAQASFKKLVKSGVLIDDVVGVILSYLLDTAVLKPLIEVRYEDPNYDSMDDMELRMNYYSFFGENVA</sequence>
<dbReference type="AlphaFoldDB" id="A0A9W7BZW9"/>
<dbReference type="EMBL" id="BRXW01000018">
    <property type="protein sequence ID" value="GMI00020.1"/>
    <property type="molecule type" value="Genomic_DNA"/>
</dbReference>
<accession>A0A9W7BZW9</accession>
<organism evidence="2 3">
    <name type="scientific">Triparma laevis f. longispina</name>
    <dbReference type="NCBI Taxonomy" id="1714387"/>
    <lineage>
        <taxon>Eukaryota</taxon>
        <taxon>Sar</taxon>
        <taxon>Stramenopiles</taxon>
        <taxon>Ochrophyta</taxon>
        <taxon>Bolidophyceae</taxon>
        <taxon>Parmales</taxon>
        <taxon>Triparmaceae</taxon>
        <taxon>Triparma</taxon>
    </lineage>
</organism>
<evidence type="ECO:0000256" key="1">
    <source>
        <dbReference type="SAM" id="MobiDB-lite"/>
    </source>
</evidence>
<feature type="region of interest" description="Disordered" evidence="1">
    <location>
        <begin position="1"/>
        <end position="22"/>
    </location>
</feature>
<dbReference type="Proteomes" id="UP001165122">
    <property type="component" value="Unassembled WGS sequence"/>
</dbReference>
<proteinExistence type="predicted"/>